<dbReference type="Gene3D" id="2.30.30.830">
    <property type="match status" value="1"/>
</dbReference>
<proteinExistence type="predicted"/>
<protein>
    <submittedName>
        <fullName evidence="1">Pilus assembly protein PilP</fullName>
    </submittedName>
</protein>
<gene>
    <name evidence="1" type="ORF">EP13_02250</name>
</gene>
<dbReference type="AlphaFoldDB" id="A0A075NSS5"/>
<dbReference type="RefSeq" id="WP_044055784.1">
    <property type="nucleotide sequence ID" value="NZ_CBCSKJ010000006.1"/>
</dbReference>
<dbReference type="PIRSF" id="PIRSF016481">
    <property type="entry name" value="Pilus_assembly_PilP"/>
    <property type="match status" value="1"/>
</dbReference>
<keyword evidence="2" id="KW-1185">Reference proteome</keyword>
<dbReference type="EMBL" id="CP008849">
    <property type="protein sequence ID" value="AIF97609.1"/>
    <property type="molecule type" value="Genomic_DNA"/>
</dbReference>
<dbReference type="Proteomes" id="UP000056090">
    <property type="component" value="Chromosome"/>
</dbReference>
<name>A0A075NSS5_9ALTE</name>
<dbReference type="Pfam" id="PF04351">
    <property type="entry name" value="PilP"/>
    <property type="match status" value="1"/>
</dbReference>
<dbReference type="PROSITE" id="PS51257">
    <property type="entry name" value="PROKAR_LIPOPROTEIN"/>
    <property type="match status" value="1"/>
</dbReference>
<evidence type="ECO:0000313" key="2">
    <source>
        <dbReference type="Proteomes" id="UP000056090"/>
    </source>
</evidence>
<evidence type="ECO:0000313" key="1">
    <source>
        <dbReference type="EMBL" id="AIF97609.1"/>
    </source>
</evidence>
<dbReference type="InterPro" id="IPR007446">
    <property type="entry name" value="PilP"/>
</dbReference>
<dbReference type="GeneID" id="78253765"/>
<sequence length="176" mass="19196">MNLQKYALVVCILLGGCSPQLDDLKAYTAQVKASAVVHIEPYPEFKSHPSFSYDAHSLRSPFVRPKDKTAPTLKVPQGSCLQPDFSRSKQALEAYGLDALSFSGQFSANGVDWALIQSNDGVLHKAQRGSRIGLFYGTLKHINKTTLIIEQLLPDGAGCWQKKEATLTLASMAGEQ</sequence>
<reference evidence="1 2" key="1">
    <citation type="submission" date="2014-06" db="EMBL/GenBank/DDBJ databases">
        <title>Genomes of Alteromonas australica, a world apart.</title>
        <authorList>
            <person name="Gonzaga A."/>
            <person name="Lopez-Perez M."/>
            <person name="Rodriguez-Valera F."/>
        </authorList>
    </citation>
    <scope>NUCLEOTIDE SEQUENCE [LARGE SCALE GENOMIC DNA]</scope>
    <source>
        <strain evidence="1 2">H 17</strain>
    </source>
</reference>
<organism evidence="1 2">
    <name type="scientific">Alteromonas australica</name>
    <dbReference type="NCBI Taxonomy" id="589873"/>
    <lineage>
        <taxon>Bacteria</taxon>
        <taxon>Pseudomonadati</taxon>
        <taxon>Pseudomonadota</taxon>
        <taxon>Gammaproteobacteria</taxon>
        <taxon>Alteromonadales</taxon>
        <taxon>Alteromonadaceae</taxon>
        <taxon>Alteromonas/Salinimonas group</taxon>
        <taxon>Alteromonas</taxon>
    </lineage>
</organism>
<dbReference type="eggNOG" id="COG3168">
    <property type="taxonomic scope" value="Bacteria"/>
</dbReference>
<accession>A0A075NSS5</accession>
<dbReference type="KEGG" id="aal:EP13_02250"/>